<dbReference type="KEGG" id="pact:CA264_17585"/>
<gene>
    <name evidence="8" type="ORF">CA264_17585</name>
</gene>
<evidence type="ECO:0000313" key="9">
    <source>
        <dbReference type="Proteomes" id="UP000266292"/>
    </source>
</evidence>
<sequence>MVRKRLYMVWYLLKEAYLEFIDNNSFQKGAALAYYTIFSLPPMLIIIISAAGYFFGEQAVSGEIYYRIKELIGSEGAYAVQKMVENVNEFGDFNLAALVGIIALFIAATGVFISLQNSLNEIWYVKPVPKRGYVKLVVDRLLSFGMILAIAIVLLLSLLANTLLVVIGDFLTARFSGWVIYLLHLANFLSAFLLMSFLFACIYKFLPDAKIRWRDVGVGAFVTSLLFVLLRGLIGFYLGKNDVGSVYGAAGSIVVILTWVFFTSQIIFFGAVFTFVYSRKYGFNIYPSDYAVRVIRQEVEVGNSAVNAEPGKHEKEVYGEQQAEEEPGPAEENDAAKGANI</sequence>
<feature type="transmembrane region" description="Helical" evidence="7">
    <location>
        <begin position="218"/>
        <end position="238"/>
    </location>
</feature>
<dbReference type="InterPro" id="IPR017039">
    <property type="entry name" value="Virul_fac_BrkB"/>
</dbReference>
<protein>
    <submittedName>
        <fullName evidence="8">Ribonuclease BN</fullName>
    </submittedName>
</protein>
<dbReference type="PANTHER" id="PTHR30213">
    <property type="entry name" value="INNER MEMBRANE PROTEIN YHJD"/>
    <property type="match status" value="1"/>
</dbReference>
<organism evidence="8 9">
    <name type="scientific">Pontibacter actiniarum</name>
    <dbReference type="NCBI Taxonomy" id="323450"/>
    <lineage>
        <taxon>Bacteria</taxon>
        <taxon>Pseudomonadati</taxon>
        <taxon>Bacteroidota</taxon>
        <taxon>Cytophagia</taxon>
        <taxon>Cytophagales</taxon>
        <taxon>Hymenobacteraceae</taxon>
        <taxon>Pontibacter</taxon>
    </lineage>
</organism>
<evidence type="ECO:0000313" key="8">
    <source>
        <dbReference type="EMBL" id="ARS37098.1"/>
    </source>
</evidence>
<comment type="subcellular location">
    <subcellularLocation>
        <location evidence="1">Cell membrane</location>
        <topology evidence="1">Multi-pass membrane protein</topology>
    </subcellularLocation>
</comment>
<dbReference type="EMBL" id="CP021235">
    <property type="protein sequence ID" value="ARS37098.1"/>
    <property type="molecule type" value="Genomic_DNA"/>
</dbReference>
<feature type="transmembrane region" description="Helical" evidence="7">
    <location>
        <begin position="136"/>
        <end position="158"/>
    </location>
</feature>
<keyword evidence="4 7" id="KW-1133">Transmembrane helix</keyword>
<dbReference type="Proteomes" id="UP000266292">
    <property type="component" value="Chromosome"/>
</dbReference>
<feature type="transmembrane region" description="Helical" evidence="7">
    <location>
        <begin position="32"/>
        <end position="55"/>
    </location>
</feature>
<evidence type="ECO:0000256" key="4">
    <source>
        <dbReference type="ARBA" id="ARBA00022989"/>
    </source>
</evidence>
<dbReference type="GO" id="GO:0005886">
    <property type="term" value="C:plasma membrane"/>
    <property type="evidence" value="ECO:0007669"/>
    <property type="project" value="UniProtKB-SubCell"/>
</dbReference>
<keyword evidence="3 7" id="KW-0812">Transmembrane</keyword>
<dbReference type="OrthoDB" id="9797028at2"/>
<evidence type="ECO:0000256" key="2">
    <source>
        <dbReference type="ARBA" id="ARBA00022475"/>
    </source>
</evidence>
<evidence type="ECO:0000256" key="6">
    <source>
        <dbReference type="SAM" id="MobiDB-lite"/>
    </source>
</evidence>
<dbReference type="Pfam" id="PF03631">
    <property type="entry name" value="Virul_fac_BrkB"/>
    <property type="match status" value="1"/>
</dbReference>
<dbReference type="NCBIfam" id="TIGR00765">
    <property type="entry name" value="yihY_not_rbn"/>
    <property type="match status" value="1"/>
</dbReference>
<keyword evidence="2" id="KW-1003">Cell membrane</keyword>
<feature type="transmembrane region" description="Helical" evidence="7">
    <location>
        <begin position="178"/>
        <end position="206"/>
    </location>
</feature>
<accession>A0A1X9YW52</accession>
<feature type="compositionally biased region" description="Acidic residues" evidence="6">
    <location>
        <begin position="322"/>
        <end position="333"/>
    </location>
</feature>
<dbReference type="PANTHER" id="PTHR30213:SF1">
    <property type="entry name" value="INNER MEMBRANE PROTEIN YHJD"/>
    <property type="match status" value="1"/>
</dbReference>
<feature type="transmembrane region" description="Helical" evidence="7">
    <location>
        <begin position="250"/>
        <end position="277"/>
    </location>
</feature>
<feature type="transmembrane region" description="Helical" evidence="7">
    <location>
        <begin position="93"/>
        <end position="115"/>
    </location>
</feature>
<evidence type="ECO:0000256" key="3">
    <source>
        <dbReference type="ARBA" id="ARBA00022692"/>
    </source>
</evidence>
<dbReference type="RefSeq" id="WP_025608717.1">
    <property type="nucleotide sequence ID" value="NZ_CP021235.1"/>
</dbReference>
<dbReference type="PIRSF" id="PIRSF035875">
    <property type="entry name" value="RNase_BN"/>
    <property type="match status" value="1"/>
</dbReference>
<feature type="region of interest" description="Disordered" evidence="6">
    <location>
        <begin position="306"/>
        <end position="341"/>
    </location>
</feature>
<keyword evidence="5 7" id="KW-0472">Membrane</keyword>
<reference evidence="9" key="1">
    <citation type="submission" date="2017-05" db="EMBL/GenBank/DDBJ databases">
        <authorList>
            <person name="Ray J."/>
            <person name="Price M."/>
            <person name="Deutschbauer A."/>
        </authorList>
    </citation>
    <scope>NUCLEOTIDE SEQUENCE [LARGE SCALE GENOMIC DNA]</scope>
    <source>
        <strain evidence="9">DSM 19842</strain>
    </source>
</reference>
<evidence type="ECO:0000256" key="7">
    <source>
        <dbReference type="SAM" id="Phobius"/>
    </source>
</evidence>
<keyword evidence="9" id="KW-1185">Reference proteome</keyword>
<dbReference type="AlphaFoldDB" id="A0A1X9YW52"/>
<name>A0A1X9YW52_9BACT</name>
<evidence type="ECO:0000256" key="1">
    <source>
        <dbReference type="ARBA" id="ARBA00004651"/>
    </source>
</evidence>
<evidence type="ECO:0000256" key="5">
    <source>
        <dbReference type="ARBA" id="ARBA00023136"/>
    </source>
</evidence>
<proteinExistence type="predicted"/>